<evidence type="ECO:0000256" key="3">
    <source>
        <dbReference type="ARBA" id="ARBA00022840"/>
    </source>
</evidence>
<dbReference type="Gene3D" id="3.40.50.300">
    <property type="entry name" value="P-loop containing nucleotide triphosphate hydrolases"/>
    <property type="match status" value="1"/>
</dbReference>
<name>A0ABV6Y811_9HYPH</name>
<evidence type="ECO:0000313" key="5">
    <source>
        <dbReference type="EMBL" id="MFC1457172.1"/>
    </source>
</evidence>
<dbReference type="Proteomes" id="UP001593940">
    <property type="component" value="Unassembled WGS sequence"/>
</dbReference>
<accession>A0ABV6Y811</accession>
<dbReference type="Pfam" id="PF22977">
    <property type="entry name" value="WHD"/>
    <property type="match status" value="1"/>
</dbReference>
<keyword evidence="6" id="KW-1185">Reference proteome</keyword>
<feature type="domain" description="AAA+ ATPase" evidence="4">
    <location>
        <begin position="414"/>
        <end position="546"/>
    </location>
</feature>
<dbReference type="InterPro" id="IPR003593">
    <property type="entry name" value="AAA+_ATPase"/>
</dbReference>
<dbReference type="PANTHER" id="PTHR23073">
    <property type="entry name" value="26S PROTEASOME REGULATORY SUBUNIT"/>
    <property type="match status" value="1"/>
</dbReference>
<comment type="similarity">
    <text evidence="1">Belongs to the AAA ATPase family.</text>
</comment>
<comment type="caution">
    <text evidence="5">The sequence shown here is derived from an EMBL/GenBank/DDBJ whole genome shotgun (WGS) entry which is preliminary data.</text>
</comment>
<dbReference type="RefSeq" id="WP_377029680.1">
    <property type="nucleotide sequence ID" value="NZ_JBHOMY010000026.1"/>
</dbReference>
<reference evidence="5 6" key="1">
    <citation type="submission" date="2024-09" db="EMBL/GenBank/DDBJ databases">
        <title>Nodulacao em especies de Leguminosae Basais da Amazonia e Caracterizacao dos Rizobios e Bacterias Associadas aos Nodulos.</title>
        <authorList>
            <person name="Jambeiro I.C.A."/>
            <person name="Lopes I.S."/>
            <person name="Aguiar E.R.G.R."/>
            <person name="Santos A.F.J."/>
            <person name="Dos Santos J.M.F."/>
            <person name="Gross E."/>
        </authorList>
    </citation>
    <scope>NUCLEOTIDE SEQUENCE [LARGE SCALE GENOMIC DNA]</scope>
    <source>
        <strain evidence="5 6">BRUESC1165</strain>
    </source>
</reference>
<dbReference type="InterPro" id="IPR027417">
    <property type="entry name" value="P-loop_NTPase"/>
</dbReference>
<organism evidence="5 6">
    <name type="scientific">Microvirga arabica</name>
    <dbReference type="NCBI Taxonomy" id="1128671"/>
    <lineage>
        <taxon>Bacteria</taxon>
        <taxon>Pseudomonadati</taxon>
        <taxon>Pseudomonadota</taxon>
        <taxon>Alphaproteobacteria</taxon>
        <taxon>Hyphomicrobiales</taxon>
        <taxon>Methylobacteriaceae</taxon>
        <taxon>Microvirga</taxon>
    </lineage>
</organism>
<dbReference type="SMART" id="SM00382">
    <property type="entry name" value="AAA"/>
    <property type="match status" value="1"/>
</dbReference>
<dbReference type="GO" id="GO:0005524">
    <property type="term" value="F:ATP binding"/>
    <property type="evidence" value="ECO:0007669"/>
    <property type="project" value="UniProtKB-KW"/>
</dbReference>
<proteinExistence type="inferred from homology"/>
<evidence type="ECO:0000259" key="4">
    <source>
        <dbReference type="SMART" id="SM00382"/>
    </source>
</evidence>
<evidence type="ECO:0000256" key="2">
    <source>
        <dbReference type="ARBA" id="ARBA00022741"/>
    </source>
</evidence>
<dbReference type="Pfam" id="PF00004">
    <property type="entry name" value="AAA"/>
    <property type="match status" value="1"/>
</dbReference>
<dbReference type="CDD" id="cd19481">
    <property type="entry name" value="RecA-like_protease"/>
    <property type="match status" value="1"/>
</dbReference>
<keyword evidence="3 5" id="KW-0067">ATP-binding</keyword>
<dbReference type="SUPFAM" id="SSF52540">
    <property type="entry name" value="P-loop containing nucleoside triphosphate hydrolases"/>
    <property type="match status" value="1"/>
</dbReference>
<dbReference type="EMBL" id="JBHOMY010000026">
    <property type="protein sequence ID" value="MFC1457172.1"/>
    <property type="molecule type" value="Genomic_DNA"/>
</dbReference>
<dbReference type="InterPro" id="IPR054472">
    <property type="entry name" value="WHD"/>
</dbReference>
<dbReference type="InterPro" id="IPR050221">
    <property type="entry name" value="26S_Proteasome_ATPase"/>
</dbReference>
<protein>
    <submittedName>
        <fullName evidence="5">ATP-binding protein</fullName>
    </submittedName>
</protein>
<evidence type="ECO:0000313" key="6">
    <source>
        <dbReference type="Proteomes" id="UP001593940"/>
    </source>
</evidence>
<keyword evidence="2" id="KW-0547">Nucleotide-binding</keyword>
<dbReference type="InterPro" id="IPR003959">
    <property type="entry name" value="ATPase_AAA_core"/>
</dbReference>
<gene>
    <name evidence="5" type="ORF">ACETIH_10660</name>
</gene>
<evidence type="ECO:0000256" key="1">
    <source>
        <dbReference type="ARBA" id="ARBA00006914"/>
    </source>
</evidence>
<sequence>MNHMPHQDWAAANRRRLDLRLEALAAALSGTERPDEPGAELEPPARLDSLAGLFDLNRVDTILLLLAVAQELNSQSLQGRRPNVALALQLGGEEVWTAICPQSPLRRWRMIELEGAGPLRDRGLKLDERILNHLLGIDYLDPRLDGLVAPAPEPPDLSAGEAELLEQLSPLWTCAPDAGWPVLQICGPGDDAKRAVAAALCAPRGQRLFQLSRSDIPRAAYERLALARLCDREMALMDGVLLVTGDGADEEDRSAAAFIDLLLGPTIVAGRDPLSLTRNRRLRADTSPPAVAERRDLWRRTLGGRAQMLGEGLDQLAEQFTLNGAGVRAVADLAAETASSREGDLFVRLWDAARAQARRRLDDLAERIEAKVGWDDIVLPPDRLAQLADIAVHVRRAHQVHGRWGWAERGGRGLGVTALFAGSSGTGKTMAAEVLANDLRLDLYRVDLSQVVSKYIGETEKNLRRIFEAAEQSGAILLFDEADALFGKRSEVKDSHDRYANVEVSYLLQRMEAYRGLAILTTNLKSSLDSAFMRRLRFVIDFPFPDIGMRAEIWRRIFPAGTPLKGDPSRMARLPVAGGTIRTIAINAAFLAAEAGDPVGVNHLAAAARREYAKLDKPITNAEFGGLA</sequence>